<evidence type="ECO:0000256" key="1">
    <source>
        <dbReference type="ARBA" id="ARBA00022908"/>
    </source>
</evidence>
<accession>U6B4P9</accession>
<dbReference type="HOGENOM" id="CLU_027562_9_0_5"/>
<dbReference type="InterPro" id="IPR010998">
    <property type="entry name" value="Integrase_recombinase_N"/>
</dbReference>
<keyword evidence="3" id="KW-0233">DNA recombination</keyword>
<dbReference type="InterPro" id="IPR011010">
    <property type="entry name" value="DNA_brk_join_enz"/>
</dbReference>
<dbReference type="Proteomes" id="UP000017862">
    <property type="component" value="Chromosome"/>
</dbReference>
<evidence type="ECO:0000256" key="4">
    <source>
        <dbReference type="PROSITE-ProRule" id="PRU01248"/>
    </source>
</evidence>
<dbReference type="Gene3D" id="1.10.443.10">
    <property type="entry name" value="Intergrase catalytic core"/>
    <property type="match status" value="1"/>
</dbReference>
<dbReference type="InterPro" id="IPR004107">
    <property type="entry name" value="Integrase_SAM-like_N"/>
</dbReference>
<dbReference type="eggNOG" id="COG4974">
    <property type="taxonomic scope" value="Bacteria"/>
</dbReference>
<dbReference type="Pfam" id="PF00589">
    <property type="entry name" value="Phage_integrase"/>
    <property type="match status" value="1"/>
</dbReference>
<evidence type="ECO:0000259" key="5">
    <source>
        <dbReference type="PROSITE" id="PS51898"/>
    </source>
</evidence>
<dbReference type="PANTHER" id="PTHR30349:SF90">
    <property type="entry name" value="TYROSINE RECOMBINASE XERD"/>
    <property type="match status" value="1"/>
</dbReference>
<dbReference type="PROSITE" id="PS51900">
    <property type="entry name" value="CB"/>
    <property type="match status" value="1"/>
</dbReference>
<dbReference type="KEGG" id="lar:lam_517"/>
<dbReference type="RefSeq" id="WP_007557459.1">
    <property type="nucleotide sequence ID" value="NC_022793.1"/>
</dbReference>
<dbReference type="InterPro" id="IPR044068">
    <property type="entry name" value="CB"/>
</dbReference>
<evidence type="ECO:0000313" key="8">
    <source>
        <dbReference type="Proteomes" id="UP000017862"/>
    </source>
</evidence>
<dbReference type="InterPro" id="IPR002104">
    <property type="entry name" value="Integrase_catalytic"/>
</dbReference>
<organism evidence="7 8">
    <name type="scientific">Candidatus Liberibacter americanus str. Sao Paulo</name>
    <dbReference type="NCBI Taxonomy" id="1261131"/>
    <lineage>
        <taxon>Bacteria</taxon>
        <taxon>Pseudomonadati</taxon>
        <taxon>Pseudomonadota</taxon>
        <taxon>Alphaproteobacteria</taxon>
        <taxon>Hyphomicrobiales</taxon>
        <taxon>Rhizobiaceae</taxon>
        <taxon>Liberibacter</taxon>
    </lineage>
</organism>
<gene>
    <name evidence="7" type="primary">xerC</name>
    <name evidence="7" type="ORF">lam_517</name>
</gene>
<dbReference type="InterPro" id="IPR050090">
    <property type="entry name" value="Tyrosine_recombinase_XerCD"/>
</dbReference>
<protein>
    <submittedName>
        <fullName evidence="7">Integrase</fullName>
    </submittedName>
</protein>
<keyword evidence="1" id="KW-0229">DNA integration</keyword>
<keyword evidence="8" id="KW-1185">Reference proteome</keyword>
<dbReference type="GO" id="GO:0015074">
    <property type="term" value="P:DNA integration"/>
    <property type="evidence" value="ECO:0007669"/>
    <property type="project" value="UniProtKB-KW"/>
</dbReference>
<evidence type="ECO:0000259" key="6">
    <source>
        <dbReference type="PROSITE" id="PS51900"/>
    </source>
</evidence>
<dbReference type="Pfam" id="PF02899">
    <property type="entry name" value="Phage_int_SAM_1"/>
    <property type="match status" value="1"/>
</dbReference>
<dbReference type="InterPro" id="IPR013762">
    <property type="entry name" value="Integrase-like_cat_sf"/>
</dbReference>
<dbReference type="PROSITE" id="PS51898">
    <property type="entry name" value="TYR_RECOMBINASE"/>
    <property type="match status" value="1"/>
</dbReference>
<dbReference type="PANTHER" id="PTHR30349">
    <property type="entry name" value="PHAGE INTEGRASE-RELATED"/>
    <property type="match status" value="1"/>
</dbReference>
<dbReference type="SUPFAM" id="SSF56349">
    <property type="entry name" value="DNA breaking-rejoining enzymes"/>
    <property type="match status" value="1"/>
</dbReference>
<evidence type="ECO:0000256" key="3">
    <source>
        <dbReference type="ARBA" id="ARBA00023172"/>
    </source>
</evidence>
<keyword evidence="2 4" id="KW-0238">DNA-binding</keyword>
<dbReference type="GO" id="GO:0003677">
    <property type="term" value="F:DNA binding"/>
    <property type="evidence" value="ECO:0007669"/>
    <property type="project" value="UniProtKB-UniRule"/>
</dbReference>
<sequence length="320" mass="36951">MAKDKLDKIIKPNLLDKHKNWLEYLRIEKGLSKTTLNAYERDTRQFFAFISFYNNGNAVDFQTIRKLIYADIRAFIAKRRQNNIENQSIQRSISGIKSFFKYLKKNNIADLTNIIDMKSLKKSIRLPKPLSEKQAIKLMNYNLNSHCWLKARNSAILYLLYGCGLRISEALSIKPKSIINDQSSLLIKGKGNKKRIIPMLPSVKKALTKYIMMCPFNLDKDTPLFRGTRGKTLNQGVFQRNIRDIRQQIGLPESTTPHTLRHSFATHLLSNGADLSSIQKILGHEKLSTTQIYTNIDSKKILEIYDKTHPIFNMENSKDD</sequence>
<feature type="domain" description="Core-binding (CB)" evidence="6">
    <location>
        <begin position="12"/>
        <end position="104"/>
    </location>
</feature>
<dbReference type="SUPFAM" id="SSF47823">
    <property type="entry name" value="lambda integrase-like, N-terminal domain"/>
    <property type="match status" value="1"/>
</dbReference>
<name>U6B4P9_9HYPH</name>
<reference evidence="7 8" key="1">
    <citation type="journal article" date="2014" name="Mol. Plant Microbe Interact.">
        <title>The complete genome sequence of Candidatus Liberibacter americanus, associated with citrus Huanglongbing.</title>
        <authorList>
            <person name="Wulff N.A."/>
            <person name="Zhang S."/>
            <person name="Setubal J.C."/>
            <person name="Almeida N.F."/>
            <person name="Martins E.C."/>
            <person name="Harakava R."/>
            <person name="Kumar D."/>
            <person name="Rangel L.T."/>
            <person name="Foissac X."/>
            <person name="Bove J."/>
            <person name="Gabriel D.W."/>
        </authorList>
    </citation>
    <scope>NUCLEOTIDE SEQUENCE [LARGE SCALE GENOMIC DNA]</scope>
    <source>
        <strain evidence="7 8">Sao Paulo</strain>
    </source>
</reference>
<dbReference type="GO" id="GO:0006310">
    <property type="term" value="P:DNA recombination"/>
    <property type="evidence" value="ECO:0007669"/>
    <property type="project" value="UniProtKB-KW"/>
</dbReference>
<dbReference type="PATRIC" id="fig|1261131.3.peg.491"/>
<evidence type="ECO:0000256" key="2">
    <source>
        <dbReference type="ARBA" id="ARBA00023125"/>
    </source>
</evidence>
<dbReference type="EMBL" id="CP006604">
    <property type="protein sequence ID" value="AHA27870.1"/>
    <property type="molecule type" value="Genomic_DNA"/>
</dbReference>
<dbReference type="AlphaFoldDB" id="U6B4P9"/>
<dbReference type="STRING" id="1261131.lam_517"/>
<dbReference type="Gene3D" id="1.10.150.130">
    <property type="match status" value="1"/>
</dbReference>
<proteinExistence type="predicted"/>
<feature type="domain" description="Tyr recombinase" evidence="5">
    <location>
        <begin position="125"/>
        <end position="306"/>
    </location>
</feature>
<evidence type="ECO:0000313" key="7">
    <source>
        <dbReference type="EMBL" id="AHA27870.1"/>
    </source>
</evidence>